<keyword evidence="2" id="KW-1185">Reference proteome</keyword>
<dbReference type="RefSeq" id="WP_087917312.1">
    <property type="nucleotide sequence ID" value="NZ_CP021780.1"/>
</dbReference>
<protein>
    <recommendedName>
        <fullName evidence="3">NADP-dependent oxidoreductase domain-containing protein</fullName>
    </recommendedName>
</protein>
<evidence type="ECO:0000313" key="1">
    <source>
        <dbReference type="EMBL" id="ASA23317.1"/>
    </source>
</evidence>
<dbReference type="KEGG" id="pdh:B9T62_22430"/>
<proteinExistence type="predicted"/>
<evidence type="ECO:0000313" key="2">
    <source>
        <dbReference type="Proteomes" id="UP000249890"/>
    </source>
</evidence>
<reference evidence="1 2" key="1">
    <citation type="submission" date="2017-06" db="EMBL/GenBank/DDBJ databases">
        <title>Complete genome sequence of Paenibacillus donghaensis KCTC 13049T isolated from East Sea sediment, South Korea.</title>
        <authorList>
            <person name="Jung B.K."/>
            <person name="Hong S.-J."/>
            <person name="Shin J.-H."/>
        </authorList>
    </citation>
    <scope>NUCLEOTIDE SEQUENCE [LARGE SCALE GENOMIC DNA]</scope>
    <source>
        <strain evidence="1 2">KCTC 13049</strain>
    </source>
</reference>
<organism evidence="1 2">
    <name type="scientific">Paenibacillus donghaensis</name>
    <dbReference type="NCBI Taxonomy" id="414771"/>
    <lineage>
        <taxon>Bacteria</taxon>
        <taxon>Bacillati</taxon>
        <taxon>Bacillota</taxon>
        <taxon>Bacilli</taxon>
        <taxon>Bacillales</taxon>
        <taxon>Paenibacillaceae</taxon>
        <taxon>Paenibacillus</taxon>
    </lineage>
</organism>
<evidence type="ECO:0008006" key="3">
    <source>
        <dbReference type="Google" id="ProtNLM"/>
    </source>
</evidence>
<dbReference type="EMBL" id="CP021780">
    <property type="protein sequence ID" value="ASA23317.1"/>
    <property type="molecule type" value="Genomic_DNA"/>
</dbReference>
<dbReference type="OrthoDB" id="9804790at2"/>
<dbReference type="AlphaFoldDB" id="A0A2Z2KCI1"/>
<sequence length="63" mass="7110">MDRIIQSLEASNGIKIPQLGFGVYKLKKAEEFEVAIHEAPYGLYSESIVQSVNEDIYVSQFSE</sequence>
<accession>A0A2Z2KCI1</accession>
<name>A0A2Z2KCI1_9BACL</name>
<dbReference type="Proteomes" id="UP000249890">
    <property type="component" value="Chromosome"/>
</dbReference>
<gene>
    <name evidence="1" type="ORF">B9T62_22430</name>
</gene>